<proteinExistence type="predicted"/>
<protein>
    <submittedName>
        <fullName evidence="1">Uncharacterized protein</fullName>
    </submittedName>
</protein>
<accession>A0A8C6TBT5</accession>
<reference evidence="1" key="1">
    <citation type="submission" date="2025-08" db="UniProtKB">
        <authorList>
            <consortium name="Ensembl"/>
        </authorList>
    </citation>
    <scope>IDENTIFICATION</scope>
</reference>
<name>A0A8C6TBT5_9GOBI</name>
<reference evidence="1" key="2">
    <citation type="submission" date="2025-09" db="UniProtKB">
        <authorList>
            <consortium name="Ensembl"/>
        </authorList>
    </citation>
    <scope>IDENTIFICATION</scope>
</reference>
<evidence type="ECO:0000313" key="1">
    <source>
        <dbReference type="Ensembl" id="ENSNMLP00000018475.1"/>
    </source>
</evidence>
<sequence length="103" mass="11935">MDVDVAASNSLSVEEHDKVRALITRSYTDNKPAPRDASGQLWGIKVIEQTGKYAQDTMEAIHALRRNSQAQTQQATEEYQRPNKNYWINLMQKKKKERPRFTN</sequence>
<dbReference type="Ensembl" id="ENSNMLT00000020780.1">
    <property type="protein sequence ID" value="ENSNMLP00000018475.1"/>
    <property type="gene ID" value="ENSNMLG00000012158.1"/>
</dbReference>
<organism evidence="1 2">
    <name type="scientific">Neogobius melanostomus</name>
    <name type="common">round goby</name>
    <dbReference type="NCBI Taxonomy" id="47308"/>
    <lineage>
        <taxon>Eukaryota</taxon>
        <taxon>Metazoa</taxon>
        <taxon>Chordata</taxon>
        <taxon>Craniata</taxon>
        <taxon>Vertebrata</taxon>
        <taxon>Euteleostomi</taxon>
        <taxon>Actinopterygii</taxon>
        <taxon>Neopterygii</taxon>
        <taxon>Teleostei</taxon>
        <taxon>Neoteleostei</taxon>
        <taxon>Acanthomorphata</taxon>
        <taxon>Gobiaria</taxon>
        <taxon>Gobiiformes</taxon>
        <taxon>Gobioidei</taxon>
        <taxon>Gobiidae</taxon>
        <taxon>Benthophilinae</taxon>
        <taxon>Neogobiini</taxon>
        <taxon>Neogobius</taxon>
    </lineage>
</organism>
<evidence type="ECO:0000313" key="2">
    <source>
        <dbReference type="Proteomes" id="UP000694523"/>
    </source>
</evidence>
<keyword evidence="2" id="KW-1185">Reference proteome</keyword>
<dbReference type="Proteomes" id="UP000694523">
    <property type="component" value="Unplaced"/>
</dbReference>
<dbReference type="AlphaFoldDB" id="A0A8C6TBT5"/>